<dbReference type="EMBL" id="CP046401">
    <property type="protein sequence ID" value="QGY47944.1"/>
    <property type="molecule type" value="Genomic_DNA"/>
</dbReference>
<evidence type="ECO:0008006" key="3">
    <source>
        <dbReference type="Google" id="ProtNLM"/>
    </source>
</evidence>
<evidence type="ECO:0000313" key="2">
    <source>
        <dbReference type="Proteomes" id="UP000428260"/>
    </source>
</evidence>
<dbReference type="KEGG" id="mcos:GM418_31095"/>
<organism evidence="1 2">
    <name type="scientific">Maribellus comscasis</name>
    <dbReference type="NCBI Taxonomy" id="2681766"/>
    <lineage>
        <taxon>Bacteria</taxon>
        <taxon>Pseudomonadati</taxon>
        <taxon>Bacteroidota</taxon>
        <taxon>Bacteroidia</taxon>
        <taxon>Marinilabiliales</taxon>
        <taxon>Prolixibacteraceae</taxon>
        <taxon>Maribellus</taxon>
    </lineage>
</organism>
<proteinExistence type="predicted"/>
<dbReference type="Gene3D" id="2.115.10.20">
    <property type="entry name" value="Glycosyl hydrolase domain, family 43"/>
    <property type="match status" value="1"/>
</dbReference>
<sequence>MVTRTIYLSLFVFTFFSCVEKEKIFFDSLQPVSEKSGFKMDGYWVWGGSVVKVDSTFHMFASRWPRKNKFPDDYFVESEIVHATSSSAEGPFSFQRVVIGERDSIFWDSNMAHNPTIHKIGDEFVLFYIGSDFTTLREESNRLIRRVGYATAKNINGPWKRSELPVLDEESNNPALFVENDGSVKLMYRDAELLVKIASADNFRGPYKVVNKNVWPTAKIEDFYLYRKDGKYHMICEDNVGQLTGHERWGAHLISENGIDDWQKFAPVVVYDHDIIFEEGDTLHCVRRERPQLLINNQNMTHLYNGVYDGINSWCQPVKIVPSIKVD</sequence>
<dbReference type="SUPFAM" id="SSF75005">
    <property type="entry name" value="Arabinanase/levansucrase/invertase"/>
    <property type="match status" value="1"/>
</dbReference>
<dbReference type="CDD" id="cd08994">
    <property type="entry name" value="GH43_62_32_68_117_130-like"/>
    <property type="match status" value="1"/>
</dbReference>
<reference evidence="1 2" key="1">
    <citation type="submission" date="2019-11" db="EMBL/GenBank/DDBJ databases">
        <authorList>
            <person name="Zheng R.K."/>
            <person name="Sun C.M."/>
        </authorList>
    </citation>
    <scope>NUCLEOTIDE SEQUENCE [LARGE SCALE GENOMIC DNA]</scope>
    <source>
        <strain evidence="1 2">WC007</strain>
    </source>
</reference>
<dbReference type="PROSITE" id="PS51257">
    <property type="entry name" value="PROKAR_LIPOPROTEIN"/>
    <property type="match status" value="1"/>
</dbReference>
<dbReference type="RefSeq" id="WP_158872266.1">
    <property type="nucleotide sequence ID" value="NZ_CP046401.1"/>
</dbReference>
<dbReference type="AlphaFoldDB" id="A0A6I6KCB8"/>
<accession>A0A6I6KCB8</accession>
<protein>
    <recommendedName>
        <fullName evidence="3">Glycosyl hydrolase family 43</fullName>
    </recommendedName>
</protein>
<evidence type="ECO:0000313" key="1">
    <source>
        <dbReference type="EMBL" id="QGY47944.1"/>
    </source>
</evidence>
<dbReference type="Proteomes" id="UP000428260">
    <property type="component" value="Chromosome"/>
</dbReference>
<dbReference type="InterPro" id="IPR023296">
    <property type="entry name" value="Glyco_hydro_beta-prop_sf"/>
</dbReference>
<gene>
    <name evidence="1" type="ORF">GM418_31095</name>
</gene>
<name>A0A6I6KCB8_9BACT</name>
<keyword evidence="2" id="KW-1185">Reference proteome</keyword>